<gene>
    <name evidence="1" type="ORF">KHX94_00075</name>
</gene>
<evidence type="ECO:0000313" key="2">
    <source>
        <dbReference type="Proteomes" id="UP000676428"/>
    </source>
</evidence>
<evidence type="ECO:0000313" key="1">
    <source>
        <dbReference type="EMBL" id="QVK23280.1"/>
    </source>
</evidence>
<dbReference type="InterPro" id="IPR031832">
    <property type="entry name" value="DUF4747"/>
</dbReference>
<accession>A0ABX8DF15</accession>
<reference evidence="1 2" key="1">
    <citation type="journal article" date="2012" name="Int. J. Syst. Evol. Microbiol.">
        <title>Shewanella dokdonensis sp. nov., isolated from seawater.</title>
        <authorList>
            <person name="Sung H.R."/>
            <person name="Yoon J.H."/>
            <person name="Ghim S.Y."/>
        </authorList>
    </citation>
    <scope>NUCLEOTIDE SEQUENCE [LARGE SCALE GENOMIC DNA]</scope>
    <source>
        <strain evidence="1 2">DSM 23626</strain>
    </source>
</reference>
<organism evidence="1 2">
    <name type="scientific">Shewanella dokdonensis</name>
    <dbReference type="NCBI Taxonomy" id="712036"/>
    <lineage>
        <taxon>Bacteria</taxon>
        <taxon>Pseudomonadati</taxon>
        <taxon>Pseudomonadota</taxon>
        <taxon>Gammaproteobacteria</taxon>
        <taxon>Alteromonadales</taxon>
        <taxon>Shewanellaceae</taxon>
        <taxon>Shewanella</taxon>
    </lineage>
</organism>
<dbReference type="EMBL" id="CP074572">
    <property type="protein sequence ID" value="QVK23280.1"/>
    <property type="molecule type" value="Genomic_DNA"/>
</dbReference>
<dbReference type="Pfam" id="PF15931">
    <property type="entry name" value="DUF4747"/>
    <property type="match status" value="1"/>
</dbReference>
<name>A0ABX8DF15_9GAMM</name>
<dbReference type="Proteomes" id="UP000676428">
    <property type="component" value="Chromosome"/>
</dbReference>
<proteinExistence type="predicted"/>
<dbReference type="RefSeq" id="WP_213681912.1">
    <property type="nucleotide sequence ID" value="NZ_CP074572.1"/>
</dbReference>
<protein>
    <submittedName>
        <fullName evidence="1">DUF4747 family protein</fullName>
    </submittedName>
</protein>
<sequence>MPDKKVEVGAINITIQPHTPEKYIQLFKEAVRLKRPIKLRGDRHALLANMYKIRDDQEDNGPITGDIYCFTSIDVDGDWFNTDTGKLAEDELLEGIDIPENLKPNGARFTYIFYPQEHLLFYEAYYNQKSLGAVTAQKFLHTLFNQKSLQDKYGVVDVTHIPEKEQLEKALMIPFKEMVEMTFTRPNPDNLEEAEANFLNRMDKLNVAKLEQSYKAVKGMAIEMDPDMIQDAKISARNGTLMIKGKDEASKPVKFSTVDHPLRHIEYYDPKQQITFDVLVGISQRLKDVIKRWLE</sequence>
<keyword evidence="2" id="KW-1185">Reference proteome</keyword>